<dbReference type="PANTHER" id="PTHR46797:SF23">
    <property type="entry name" value="HTH-TYPE TRANSCRIPTIONAL REGULATOR SUTR"/>
    <property type="match status" value="1"/>
</dbReference>
<dbReference type="SMART" id="SM00530">
    <property type="entry name" value="HTH_XRE"/>
    <property type="match status" value="1"/>
</dbReference>
<keyword evidence="2" id="KW-0238">DNA-binding</keyword>
<keyword evidence="1" id="KW-0805">Transcription regulation</keyword>
<dbReference type="PROSITE" id="PS50943">
    <property type="entry name" value="HTH_CROC1"/>
    <property type="match status" value="1"/>
</dbReference>
<protein>
    <submittedName>
        <fullName evidence="5">XRE family transcriptional regulator</fullName>
    </submittedName>
</protein>
<evidence type="ECO:0000256" key="3">
    <source>
        <dbReference type="ARBA" id="ARBA00023163"/>
    </source>
</evidence>
<proteinExistence type="predicted"/>
<dbReference type="Proteomes" id="UP000266649">
    <property type="component" value="Unassembled WGS sequence"/>
</dbReference>
<evidence type="ECO:0000313" key="6">
    <source>
        <dbReference type="Proteomes" id="UP000266649"/>
    </source>
</evidence>
<feature type="domain" description="HTH cro/C1-type" evidence="4">
    <location>
        <begin position="11"/>
        <end position="65"/>
    </location>
</feature>
<dbReference type="InterPro" id="IPR010982">
    <property type="entry name" value="Lambda_DNA-bd_dom_sf"/>
</dbReference>
<dbReference type="Gene3D" id="1.10.260.40">
    <property type="entry name" value="lambda repressor-like DNA-binding domains"/>
    <property type="match status" value="1"/>
</dbReference>
<evidence type="ECO:0000256" key="2">
    <source>
        <dbReference type="ARBA" id="ARBA00023125"/>
    </source>
</evidence>
<sequence length="84" mass="9668">MEIREIFARNLRVIRRSRGLSQEELAYRAGLDRTYISALERCLYNASIDVVDRLARELGIEAADLLKRSSKDEDRVSPACRPTE</sequence>
<evidence type="ECO:0000259" key="4">
    <source>
        <dbReference type="PROSITE" id="PS50943"/>
    </source>
</evidence>
<organism evidence="5 6">
    <name type="scientific">Gemmobacter lutimaris</name>
    <dbReference type="NCBI Taxonomy" id="2306023"/>
    <lineage>
        <taxon>Bacteria</taxon>
        <taxon>Pseudomonadati</taxon>
        <taxon>Pseudomonadota</taxon>
        <taxon>Alphaproteobacteria</taxon>
        <taxon>Rhodobacterales</taxon>
        <taxon>Paracoccaceae</taxon>
        <taxon>Gemmobacter</taxon>
    </lineage>
</organism>
<evidence type="ECO:0000256" key="1">
    <source>
        <dbReference type="ARBA" id="ARBA00023015"/>
    </source>
</evidence>
<dbReference type="GO" id="GO:0003700">
    <property type="term" value="F:DNA-binding transcription factor activity"/>
    <property type="evidence" value="ECO:0007669"/>
    <property type="project" value="TreeGrafter"/>
</dbReference>
<comment type="caution">
    <text evidence="5">The sequence shown here is derived from an EMBL/GenBank/DDBJ whole genome shotgun (WGS) entry which is preliminary data.</text>
</comment>
<dbReference type="GO" id="GO:0005829">
    <property type="term" value="C:cytosol"/>
    <property type="evidence" value="ECO:0007669"/>
    <property type="project" value="TreeGrafter"/>
</dbReference>
<dbReference type="GO" id="GO:0003677">
    <property type="term" value="F:DNA binding"/>
    <property type="evidence" value="ECO:0007669"/>
    <property type="project" value="UniProtKB-KW"/>
</dbReference>
<dbReference type="AlphaFoldDB" id="A0A398BP53"/>
<dbReference type="InterPro" id="IPR001387">
    <property type="entry name" value="Cro/C1-type_HTH"/>
</dbReference>
<gene>
    <name evidence="5" type="ORF">D2N39_18295</name>
</gene>
<keyword evidence="6" id="KW-1185">Reference proteome</keyword>
<evidence type="ECO:0000313" key="5">
    <source>
        <dbReference type="EMBL" id="RID90318.1"/>
    </source>
</evidence>
<name>A0A398BP53_9RHOB</name>
<dbReference type="SUPFAM" id="SSF47413">
    <property type="entry name" value="lambda repressor-like DNA-binding domains"/>
    <property type="match status" value="1"/>
</dbReference>
<dbReference type="PANTHER" id="PTHR46797">
    <property type="entry name" value="HTH-TYPE TRANSCRIPTIONAL REGULATOR"/>
    <property type="match status" value="1"/>
</dbReference>
<dbReference type="EMBL" id="QXXQ01000014">
    <property type="protein sequence ID" value="RID90318.1"/>
    <property type="molecule type" value="Genomic_DNA"/>
</dbReference>
<dbReference type="RefSeq" id="WP_119136221.1">
    <property type="nucleotide sequence ID" value="NZ_QXXQ01000014.1"/>
</dbReference>
<keyword evidence="3" id="KW-0804">Transcription</keyword>
<dbReference type="CDD" id="cd00093">
    <property type="entry name" value="HTH_XRE"/>
    <property type="match status" value="1"/>
</dbReference>
<reference evidence="5 6" key="1">
    <citation type="submission" date="2018-09" db="EMBL/GenBank/DDBJ databases">
        <title>Gemmobacter lutimaris sp. nov., a marine bacterium isolated from tidal flat.</title>
        <authorList>
            <person name="Lee D.W."/>
            <person name="Yoo Y."/>
            <person name="Kim J.-J."/>
            <person name="Kim B.S."/>
        </authorList>
    </citation>
    <scope>NUCLEOTIDE SEQUENCE [LARGE SCALE GENOMIC DNA]</scope>
    <source>
        <strain evidence="5 6">YJ-T1-11</strain>
    </source>
</reference>
<dbReference type="InterPro" id="IPR050807">
    <property type="entry name" value="TransReg_Diox_bact_type"/>
</dbReference>
<dbReference type="Pfam" id="PF01381">
    <property type="entry name" value="HTH_3"/>
    <property type="match status" value="1"/>
</dbReference>
<accession>A0A398BP53</accession>
<dbReference type="OrthoDB" id="9815697at2"/>